<sequence length="435" mass="48988">MVGSVVGVIDGKVDGSAKEIECAKMMGVGGRLRVLEVRAMQVILRAFVWDFLPETMPSTFRRFREEWGLDGISFVVSNPSKLLFLPNAEGEKLRYADEGAVCFCPEKSWYAGLPVMPVTSELCGKHNPLKEATKHAKAAGLRVSAVVSCCYNPLLGKLHPELTVQNALGQRLLHILCPANPVVREFLVRMVGDLVTNYPLDAVELEDLGYLSLTKARDLVTDLTITPAADHLLSRCFCEHCCQAALERGIEIERVRFFVQTELEQFFIAPTELTQLPLEWDLWEGLIEGEARKVIHMRMDIVSSLLALLVEEIAHKHDKRVHVEGHLLPASLWQYGIDRHKLRELAHAVEVDAKEVAPDRLPPYLLLNRQVLGDQAELWVRLHPSERFVPNRQAFLSQVRACKEQKVDGVVIVGYGSLRRQNWDWIKEAVALLKG</sequence>
<accession>A0ABT2EIQ2</accession>
<dbReference type="Proteomes" id="UP001204798">
    <property type="component" value="Unassembled WGS sequence"/>
</dbReference>
<dbReference type="EMBL" id="JANUCP010000001">
    <property type="protein sequence ID" value="MCS3917802.1"/>
    <property type="molecule type" value="Genomic_DNA"/>
</dbReference>
<dbReference type="InterPro" id="IPR017853">
    <property type="entry name" value="GH"/>
</dbReference>
<dbReference type="Gene3D" id="3.20.20.80">
    <property type="entry name" value="Glycosidases"/>
    <property type="match status" value="1"/>
</dbReference>
<dbReference type="SUPFAM" id="SSF51445">
    <property type="entry name" value="(Trans)glycosidases"/>
    <property type="match status" value="1"/>
</dbReference>
<protein>
    <submittedName>
        <fullName evidence="1">Uncharacterized protein</fullName>
    </submittedName>
</protein>
<evidence type="ECO:0000313" key="2">
    <source>
        <dbReference type="Proteomes" id="UP001204798"/>
    </source>
</evidence>
<reference evidence="1 2" key="1">
    <citation type="submission" date="2022-08" db="EMBL/GenBank/DDBJ databases">
        <title>Bacterial and archaeal communities from various locations to study Microbial Dark Matter (Phase II).</title>
        <authorList>
            <person name="Stepanauskas R."/>
        </authorList>
    </citation>
    <scope>NUCLEOTIDE SEQUENCE [LARGE SCALE GENOMIC DNA]</scope>
    <source>
        <strain evidence="1 2">PD1</strain>
    </source>
</reference>
<dbReference type="RefSeq" id="WP_259092346.1">
    <property type="nucleotide sequence ID" value="NZ_CP130454.1"/>
</dbReference>
<gene>
    <name evidence="1" type="ORF">M2350_000199</name>
</gene>
<keyword evidence="2" id="KW-1185">Reference proteome</keyword>
<evidence type="ECO:0000313" key="1">
    <source>
        <dbReference type="EMBL" id="MCS3917802.1"/>
    </source>
</evidence>
<name>A0ABT2EIQ2_9BACT</name>
<proteinExistence type="predicted"/>
<organism evidence="1 2">
    <name type="scientific">Candidatus Fervidibacter sacchari</name>
    <dbReference type="NCBI Taxonomy" id="1448929"/>
    <lineage>
        <taxon>Bacteria</taxon>
        <taxon>Candidatus Fervidibacterota</taxon>
        <taxon>Candidatus Fervidibacter</taxon>
    </lineage>
</organism>
<comment type="caution">
    <text evidence="1">The sequence shown here is derived from an EMBL/GenBank/DDBJ whole genome shotgun (WGS) entry which is preliminary data.</text>
</comment>